<reference evidence="1" key="2">
    <citation type="submission" date="2025-08" db="UniProtKB">
        <authorList>
            <consortium name="Ensembl"/>
        </authorList>
    </citation>
    <scope>IDENTIFICATION</scope>
</reference>
<keyword evidence="2" id="KW-1185">Reference proteome</keyword>
<dbReference type="OMA" id="SEERDCW"/>
<dbReference type="eggNOG" id="KOG4815">
    <property type="taxonomic scope" value="Eukaryota"/>
</dbReference>
<evidence type="ECO:0000313" key="1">
    <source>
        <dbReference type="Ensembl" id="ENSLACP00000016593.1"/>
    </source>
</evidence>
<dbReference type="InParanoid" id="H3B3X2"/>
<accession>H3B3X2</accession>
<dbReference type="EMBL" id="AFYH01059270">
    <property type="status" value="NOT_ANNOTATED_CDS"/>
    <property type="molecule type" value="Genomic_DNA"/>
</dbReference>
<sequence>SVLQVHLLKDQLAAEAAARLEAQARVHQLLLQNKDLLQHISLLVKQVQELELKLSGHNTMGSQDSLLEITFRSSVLPVLCDPTTPKPEDLALPQLSDGTDLSLPLGSPIGRDNCLVKLEYFHFFPDDKQSQEELLGSLELFKFRESGIASEYESNTDESEERDCWVNEESVRLMSVLKKQDMADCLDDEIAV</sequence>
<protein>
    <submittedName>
        <fullName evidence="1">Uncharacterized protein</fullName>
    </submittedName>
</protein>
<name>H3B3X2_LATCH</name>
<reference evidence="1" key="3">
    <citation type="submission" date="2025-09" db="UniProtKB">
        <authorList>
            <consortium name="Ensembl"/>
        </authorList>
    </citation>
    <scope>IDENTIFICATION</scope>
</reference>
<dbReference type="Proteomes" id="UP000008672">
    <property type="component" value="Unassembled WGS sequence"/>
</dbReference>
<dbReference type="STRING" id="7897.ENSLACP00000016593"/>
<proteinExistence type="predicted"/>
<dbReference type="HOGENOM" id="CLU_1418158_0_0_1"/>
<dbReference type="Ensembl" id="ENSLACT00000016707.1">
    <property type="protein sequence ID" value="ENSLACP00000016593.1"/>
    <property type="gene ID" value="ENSLACG00000014624.1"/>
</dbReference>
<dbReference type="GeneTree" id="ENSGT00510000046975"/>
<organism evidence="1 2">
    <name type="scientific">Latimeria chalumnae</name>
    <name type="common">Coelacanth</name>
    <dbReference type="NCBI Taxonomy" id="7897"/>
    <lineage>
        <taxon>Eukaryota</taxon>
        <taxon>Metazoa</taxon>
        <taxon>Chordata</taxon>
        <taxon>Craniata</taxon>
        <taxon>Vertebrata</taxon>
        <taxon>Euteleostomi</taxon>
        <taxon>Coelacanthiformes</taxon>
        <taxon>Coelacanthidae</taxon>
        <taxon>Latimeria</taxon>
    </lineage>
</organism>
<evidence type="ECO:0000313" key="2">
    <source>
        <dbReference type="Proteomes" id="UP000008672"/>
    </source>
</evidence>
<dbReference type="AlphaFoldDB" id="H3B3X2"/>
<reference evidence="2" key="1">
    <citation type="submission" date="2011-08" db="EMBL/GenBank/DDBJ databases">
        <title>The draft genome of Latimeria chalumnae.</title>
        <authorList>
            <person name="Di Palma F."/>
            <person name="Alfoldi J."/>
            <person name="Johnson J."/>
            <person name="Berlin A."/>
            <person name="Gnerre S."/>
            <person name="Jaffe D."/>
            <person name="MacCallum I."/>
            <person name="Young S."/>
            <person name="Walker B.J."/>
            <person name="Lander E."/>
            <person name="Lindblad-Toh K."/>
        </authorList>
    </citation>
    <scope>NUCLEOTIDE SEQUENCE [LARGE SCALE GENOMIC DNA]</scope>
    <source>
        <strain evidence="2">Wild caught</strain>
    </source>
</reference>